<keyword evidence="2" id="KW-1185">Reference proteome</keyword>
<protein>
    <submittedName>
        <fullName evidence="1">Uncharacterized protein</fullName>
    </submittedName>
</protein>
<reference evidence="1 2" key="1">
    <citation type="journal article" date="2018" name="PLoS ONE">
        <title>The draft genome of Kipferlia bialata reveals reductive genome evolution in fornicate parasites.</title>
        <authorList>
            <person name="Tanifuji G."/>
            <person name="Takabayashi S."/>
            <person name="Kume K."/>
            <person name="Takagi M."/>
            <person name="Nakayama T."/>
            <person name="Kamikawa R."/>
            <person name="Inagaki Y."/>
            <person name="Hashimoto T."/>
        </authorList>
    </citation>
    <scope>NUCLEOTIDE SEQUENCE [LARGE SCALE GENOMIC DNA]</scope>
    <source>
        <strain evidence="1">NY0173</strain>
    </source>
</reference>
<dbReference type="EMBL" id="BDIP01000847">
    <property type="protein sequence ID" value="GIQ82884.1"/>
    <property type="molecule type" value="Genomic_DNA"/>
</dbReference>
<evidence type="ECO:0000313" key="2">
    <source>
        <dbReference type="Proteomes" id="UP000265618"/>
    </source>
</evidence>
<organism evidence="1 2">
    <name type="scientific">Kipferlia bialata</name>
    <dbReference type="NCBI Taxonomy" id="797122"/>
    <lineage>
        <taxon>Eukaryota</taxon>
        <taxon>Metamonada</taxon>
        <taxon>Carpediemonas-like organisms</taxon>
        <taxon>Kipferlia</taxon>
    </lineage>
</organism>
<gene>
    <name evidence="1" type="ORF">KIPB_004106</name>
</gene>
<comment type="caution">
    <text evidence="1">The sequence shown here is derived from an EMBL/GenBank/DDBJ whole genome shotgun (WGS) entry which is preliminary data.</text>
</comment>
<sequence>MGLDYDALLLVGWVCPREGVKAWAESHNIGPDWFTHTKAITADLEEADMHDMGILPEGVTLHTTGCAYTPWYVTHVSVVDAKRLEQSGRLTGREISVDTLCCALQDNALMERAKAFALQLGCEDIPPRVYAAGYLN</sequence>
<accession>A0A9K3CT91</accession>
<evidence type="ECO:0000313" key="1">
    <source>
        <dbReference type="EMBL" id="GIQ82884.1"/>
    </source>
</evidence>
<dbReference type="Proteomes" id="UP000265618">
    <property type="component" value="Unassembled WGS sequence"/>
</dbReference>
<dbReference type="AlphaFoldDB" id="A0A9K3CT91"/>
<proteinExistence type="predicted"/>
<name>A0A9K3CT91_9EUKA</name>